<dbReference type="Pfam" id="PF00753">
    <property type="entry name" value="Lactamase_B"/>
    <property type="match status" value="1"/>
</dbReference>
<dbReference type="EC" id="3.1.-.-" evidence="9"/>
<proteinExistence type="inferred from homology"/>
<dbReference type="PANTHER" id="PTHR43694">
    <property type="entry name" value="RIBONUCLEASE J"/>
    <property type="match status" value="1"/>
</dbReference>
<evidence type="ECO:0000256" key="5">
    <source>
        <dbReference type="ARBA" id="ARBA00022801"/>
    </source>
</evidence>
<evidence type="ECO:0000256" key="2">
    <source>
        <dbReference type="ARBA" id="ARBA00022722"/>
    </source>
</evidence>
<organism evidence="11 12">
    <name type="scientific">Candidatus Roizmanbacteria bacterium CG11_big_fil_rev_8_21_14_0_20_35_14</name>
    <dbReference type="NCBI Taxonomy" id="1974855"/>
    <lineage>
        <taxon>Bacteria</taxon>
        <taxon>Candidatus Roizmaniibacteriota</taxon>
    </lineage>
</organism>
<evidence type="ECO:0000313" key="11">
    <source>
        <dbReference type="EMBL" id="PIQ72705.1"/>
    </source>
</evidence>
<dbReference type="GO" id="GO:0005737">
    <property type="term" value="C:cytoplasm"/>
    <property type="evidence" value="ECO:0007669"/>
    <property type="project" value="UniProtKB-SubCell"/>
</dbReference>
<dbReference type="InterPro" id="IPR001279">
    <property type="entry name" value="Metallo-B-lactamas"/>
</dbReference>
<keyword evidence="5 9" id="KW-0378">Hydrolase</keyword>
<dbReference type="SUPFAM" id="SSF56281">
    <property type="entry name" value="Metallo-hydrolase/oxidoreductase"/>
    <property type="match status" value="1"/>
</dbReference>
<dbReference type="Pfam" id="PF17770">
    <property type="entry name" value="RNase_J_C"/>
    <property type="match status" value="1"/>
</dbReference>
<keyword evidence="3" id="KW-0479">Metal-binding</keyword>
<keyword evidence="2 9" id="KW-0540">Nuclease</keyword>
<dbReference type="InterPro" id="IPR055132">
    <property type="entry name" value="RNase_J_b_CASP"/>
</dbReference>
<dbReference type="SMART" id="SM00849">
    <property type="entry name" value="Lactamase_B"/>
    <property type="match status" value="1"/>
</dbReference>
<dbReference type="Gene3D" id="3.40.50.10710">
    <property type="entry name" value="Metallo-hydrolase/oxidoreductase"/>
    <property type="match status" value="1"/>
</dbReference>
<dbReference type="GO" id="GO:0004534">
    <property type="term" value="F:5'-3' RNA exonuclease activity"/>
    <property type="evidence" value="ECO:0007669"/>
    <property type="project" value="UniProtKB-UniRule"/>
</dbReference>
<dbReference type="InterPro" id="IPR042173">
    <property type="entry name" value="RNase_J_2"/>
</dbReference>
<keyword evidence="9" id="KW-0698">rRNA processing</keyword>
<evidence type="ECO:0000256" key="3">
    <source>
        <dbReference type="ARBA" id="ARBA00022723"/>
    </source>
</evidence>
<dbReference type="Pfam" id="PF22505">
    <property type="entry name" value="RNase_J_b_CASP"/>
    <property type="match status" value="1"/>
</dbReference>
<accession>A0A2H0KN70</accession>
<dbReference type="InterPro" id="IPR030854">
    <property type="entry name" value="RNase_J_bac"/>
</dbReference>
<dbReference type="GO" id="GO:0008270">
    <property type="term" value="F:zinc ion binding"/>
    <property type="evidence" value="ECO:0007669"/>
    <property type="project" value="InterPro"/>
</dbReference>
<dbReference type="Gene3D" id="3.60.15.10">
    <property type="entry name" value="Ribonuclease Z/Hydroxyacylglutathione hydrolase-like"/>
    <property type="match status" value="1"/>
</dbReference>
<dbReference type="GO" id="GO:0004521">
    <property type="term" value="F:RNA endonuclease activity"/>
    <property type="evidence" value="ECO:0007669"/>
    <property type="project" value="UniProtKB-UniRule"/>
</dbReference>
<evidence type="ECO:0000256" key="6">
    <source>
        <dbReference type="ARBA" id="ARBA00022833"/>
    </source>
</evidence>
<dbReference type="GO" id="GO:0003723">
    <property type="term" value="F:RNA binding"/>
    <property type="evidence" value="ECO:0007669"/>
    <property type="project" value="UniProtKB-UniRule"/>
</dbReference>
<dbReference type="InterPro" id="IPR011108">
    <property type="entry name" value="RMMBL"/>
</dbReference>
<evidence type="ECO:0000256" key="8">
    <source>
        <dbReference type="ARBA" id="ARBA00022884"/>
    </source>
</evidence>
<evidence type="ECO:0000259" key="10">
    <source>
        <dbReference type="SMART" id="SM00849"/>
    </source>
</evidence>
<evidence type="ECO:0000256" key="9">
    <source>
        <dbReference type="HAMAP-Rule" id="MF_01491"/>
    </source>
</evidence>
<keyword evidence="6" id="KW-0862">Zinc</keyword>
<feature type="domain" description="Metallo-beta-lactamase" evidence="10">
    <location>
        <begin position="18"/>
        <end position="217"/>
    </location>
</feature>
<comment type="function">
    <text evidence="9">An RNase that has 5'-3' exonuclease and possibly endonuclease activity. Involved in maturation of rRNA and in some organisms also mRNA maturation and/or decay.</text>
</comment>
<gene>
    <name evidence="9" type="primary">rnj</name>
    <name evidence="11" type="ORF">COV86_01550</name>
</gene>
<dbReference type="InterPro" id="IPR004613">
    <property type="entry name" value="RNase_J"/>
</dbReference>
<dbReference type="EMBL" id="PCVL01000016">
    <property type="protein sequence ID" value="PIQ72705.1"/>
    <property type="molecule type" value="Genomic_DNA"/>
</dbReference>
<comment type="subcellular location">
    <subcellularLocation>
        <location evidence="9">Cytoplasm</location>
    </subcellularLocation>
</comment>
<keyword evidence="8 9" id="KW-0694">RNA-binding</keyword>
<dbReference type="InterPro" id="IPR041636">
    <property type="entry name" value="RNase_J_C"/>
</dbReference>
<dbReference type="CDD" id="cd07714">
    <property type="entry name" value="RNaseJ_MBL-fold"/>
    <property type="match status" value="1"/>
</dbReference>
<evidence type="ECO:0000256" key="1">
    <source>
        <dbReference type="ARBA" id="ARBA00022490"/>
    </source>
</evidence>
<dbReference type="NCBIfam" id="TIGR00649">
    <property type="entry name" value="MG423"/>
    <property type="match status" value="1"/>
</dbReference>
<evidence type="ECO:0000256" key="4">
    <source>
        <dbReference type="ARBA" id="ARBA00022759"/>
    </source>
</evidence>
<comment type="similarity">
    <text evidence="9">Belongs to the metallo-beta-lactamase superfamily. RNA-metabolizing metallo-beta-lactamase-like family. Bacterial RNase J subfamily.</text>
</comment>
<dbReference type="PANTHER" id="PTHR43694:SF1">
    <property type="entry name" value="RIBONUCLEASE J"/>
    <property type="match status" value="1"/>
</dbReference>
<dbReference type="InterPro" id="IPR036866">
    <property type="entry name" value="RibonucZ/Hydroxyglut_hydro"/>
</dbReference>
<keyword evidence="4 9" id="KW-0255">Endonuclease</keyword>
<dbReference type="Proteomes" id="UP000229570">
    <property type="component" value="Unassembled WGS sequence"/>
</dbReference>
<keyword evidence="1 9" id="KW-0963">Cytoplasm</keyword>
<comment type="caution">
    <text evidence="9">Lacks conserved residue(s) required for the propagation of feature annotation.</text>
</comment>
<dbReference type="GO" id="GO:0006364">
    <property type="term" value="P:rRNA processing"/>
    <property type="evidence" value="ECO:0007669"/>
    <property type="project" value="UniProtKB-UniRule"/>
</dbReference>
<name>A0A2H0KN70_9BACT</name>
<keyword evidence="7 9" id="KW-0269">Exonuclease</keyword>
<protein>
    <recommendedName>
        <fullName evidence="9">Ribonuclease J</fullName>
        <shortName evidence="9">RNase J</shortName>
        <ecNumber evidence="9">3.1.-.-</ecNumber>
    </recommendedName>
</protein>
<reference evidence="11 12" key="1">
    <citation type="submission" date="2017-09" db="EMBL/GenBank/DDBJ databases">
        <title>Depth-based differentiation of microbial function through sediment-hosted aquifers and enrichment of novel symbionts in the deep terrestrial subsurface.</title>
        <authorList>
            <person name="Probst A.J."/>
            <person name="Ladd B."/>
            <person name="Jarett J.K."/>
            <person name="Geller-Mcgrath D.E."/>
            <person name="Sieber C.M."/>
            <person name="Emerson J.B."/>
            <person name="Anantharaman K."/>
            <person name="Thomas B.C."/>
            <person name="Malmstrom R."/>
            <person name="Stieglmeier M."/>
            <person name="Klingl A."/>
            <person name="Woyke T."/>
            <person name="Ryan C.M."/>
            <person name="Banfield J.F."/>
        </authorList>
    </citation>
    <scope>NUCLEOTIDE SEQUENCE [LARGE SCALE GENOMIC DNA]</scope>
    <source>
        <strain evidence="11">CG11_big_fil_rev_8_21_14_0_20_35_14</strain>
    </source>
</reference>
<evidence type="ECO:0000256" key="7">
    <source>
        <dbReference type="ARBA" id="ARBA00022839"/>
    </source>
</evidence>
<dbReference type="Pfam" id="PF07521">
    <property type="entry name" value="RMMBL"/>
    <property type="match status" value="1"/>
</dbReference>
<comment type="caution">
    <text evidence="11">The sequence shown here is derived from an EMBL/GenBank/DDBJ whole genome shotgun (WGS) entry which is preliminary data.</text>
</comment>
<dbReference type="Gene3D" id="3.10.20.580">
    <property type="match status" value="1"/>
</dbReference>
<dbReference type="AlphaFoldDB" id="A0A2H0KN70"/>
<comment type="subunit">
    <text evidence="9">Homodimer, may be a subunit of the RNA degradosome.</text>
</comment>
<evidence type="ECO:0000313" key="12">
    <source>
        <dbReference type="Proteomes" id="UP000229570"/>
    </source>
</evidence>
<sequence>MKNYKLRFVPLGGIVGVTKNMYLYELYEDERLKDILIVDCGIGFPQEKELGVDFVIPDISYLKNKTQYIRAVLLTHGHEDHIGALPYHYQELGAPPVYTSKLTSIFVENKFKEHDKKISINRVDFDKEYVFGDFRVSFIKMTHSIPDTTHILIKSPVGTFYHGPDFKLDLTPPYGSPPDFFKINKAGHDGILCLLSDCLGAERPGLTLSESIVGQTFEDEMRKTKGKFIMTTFSSNISRIRQCVEAAIKFNRKIIFLGRSMKEATKLASGIGYLPIPDSLFAREESLMKLPPNRICLIAAGSQGQYSSALSKLADRQNPFVRIKPGDKIIFSSDPIPGNENEVYGVIEDLVSQGADVVYSDIAEQLHSSGHGNQEDLKFLIRFTNPSFFIPIGGSIRHQKQYENLAIELGYEKNKVFALLEGETVWFGKGMKAYKGQVVETKNIYVDAYGVGDIGNIVLRDRKTISSEGVAFVFLIIDNLGRLVTRPRIVSRAFVFEKEEDKLYKNAVVLVERVIKPKGGRIFDLNKIKREVINVLEEFFYKEKGRKPLVIVEVIQL</sequence>
<dbReference type="HAMAP" id="MF_01491">
    <property type="entry name" value="RNase_J_bact"/>
    <property type="match status" value="1"/>
</dbReference>